<dbReference type="RefSeq" id="WP_144846324.1">
    <property type="nucleotide sequence ID" value="NZ_VNJI01000011.1"/>
</dbReference>
<accession>A0A559KCH4</accession>
<dbReference type="EMBL" id="VNJI01000011">
    <property type="protein sequence ID" value="TVY09828.1"/>
    <property type="molecule type" value="Genomic_DNA"/>
</dbReference>
<gene>
    <name evidence="1" type="ORF">FPZ49_10660</name>
</gene>
<protein>
    <submittedName>
        <fullName evidence="1">Uncharacterized protein</fullName>
    </submittedName>
</protein>
<keyword evidence="2" id="KW-1185">Reference proteome</keyword>
<dbReference type="Proteomes" id="UP000317036">
    <property type="component" value="Unassembled WGS sequence"/>
</dbReference>
<reference evidence="1 2" key="1">
    <citation type="submission" date="2019-07" db="EMBL/GenBank/DDBJ databases">
        <authorList>
            <person name="Kim J."/>
        </authorList>
    </citation>
    <scope>NUCLEOTIDE SEQUENCE [LARGE SCALE GENOMIC DNA]</scope>
    <source>
        <strain evidence="1 2">JC52</strain>
    </source>
</reference>
<proteinExistence type="predicted"/>
<organism evidence="1 2">
    <name type="scientific">Paenibacillus cremeus</name>
    <dbReference type="NCBI Taxonomy" id="2163881"/>
    <lineage>
        <taxon>Bacteria</taxon>
        <taxon>Bacillati</taxon>
        <taxon>Bacillota</taxon>
        <taxon>Bacilli</taxon>
        <taxon>Bacillales</taxon>
        <taxon>Paenibacillaceae</taxon>
        <taxon>Paenibacillus</taxon>
    </lineage>
</organism>
<name>A0A559KCH4_9BACL</name>
<evidence type="ECO:0000313" key="1">
    <source>
        <dbReference type="EMBL" id="TVY09828.1"/>
    </source>
</evidence>
<evidence type="ECO:0000313" key="2">
    <source>
        <dbReference type="Proteomes" id="UP000317036"/>
    </source>
</evidence>
<dbReference type="AlphaFoldDB" id="A0A559KCH4"/>
<sequence>MNTMTACMMGEMNRGKELKVFDWNKAATLIKEKNVKFAAAGLSGDWEYTGGTIFIDGKPDYDDYTYLASTWAAPELKIDGEYIDCYLMQSETDNWDSETKWPQSAIDILNSK</sequence>
<comment type="caution">
    <text evidence="1">The sequence shown here is derived from an EMBL/GenBank/DDBJ whole genome shotgun (WGS) entry which is preliminary data.</text>
</comment>
<dbReference type="OrthoDB" id="9553630at2"/>